<dbReference type="Proteomes" id="UP000789525">
    <property type="component" value="Unassembled WGS sequence"/>
</dbReference>
<name>A0ACA9L1J9_9GLOM</name>
<organism evidence="1 2">
    <name type="scientific">Acaulospora colombiana</name>
    <dbReference type="NCBI Taxonomy" id="27376"/>
    <lineage>
        <taxon>Eukaryota</taxon>
        <taxon>Fungi</taxon>
        <taxon>Fungi incertae sedis</taxon>
        <taxon>Mucoromycota</taxon>
        <taxon>Glomeromycotina</taxon>
        <taxon>Glomeromycetes</taxon>
        <taxon>Diversisporales</taxon>
        <taxon>Acaulosporaceae</taxon>
        <taxon>Acaulospora</taxon>
    </lineage>
</organism>
<proteinExistence type="predicted"/>
<reference evidence="1" key="1">
    <citation type="submission" date="2021-06" db="EMBL/GenBank/DDBJ databases">
        <authorList>
            <person name="Kallberg Y."/>
            <person name="Tangrot J."/>
            <person name="Rosling A."/>
        </authorList>
    </citation>
    <scope>NUCLEOTIDE SEQUENCE</scope>
    <source>
        <strain evidence="1">CL356</strain>
    </source>
</reference>
<gene>
    <name evidence="1" type="ORF">ACOLOM_LOCUS2854</name>
</gene>
<sequence length="589" mass="67059">MPEHASDISDITSNSGICQKSKTCKSLEDKMMDEILDKAQKKRMSWRLDKAKKAHELTASDNSETIPEETESRVSKLLISRIYVVDSKLFNLGKVLDIESNIGGNNNGHLYKKERSPAVARHEHALLVLLSQLPAVARAQRNRVGGRFHGSTTGADLYKKERSPAVARHEHALLVLLSQLPAVARAQRNRVAKGASKWCLEAFVNKFIDEKETELSFEQIQELFLSNLQQIINQKNVDSPIRAFCADYTEWIQSWKGQAVSKACKEFYEEWIDLGISLRQKRKHKEIAEDFVSENAKYIAFRNTISQRPKRAQTPSHQSRAQTPPHQSRAQTPPPKSSRSLTPTTPNKRMIEHEKVKQYIESIQIVCMFGTNKSKSEELVGKDLASKISSYRKRIPSTWTNSLEKYLKNAFNLYESTFGTLEFDWIESHAQSAKIMKSSIDSGILLVDVNGVRVRDYKEIFHMEVSGPPSNPTIRHTTGDTKKTLHTDILNLVDVLRDHLDLDVKLAKEVKVYSMQVIAYRLTLYALSMMEDGRFVAYELSSAELPFDFDSRSKYMAVLRMMAIFHDEIVHQTVIMNEIDSILIPSEGT</sequence>
<dbReference type="EMBL" id="CAJVPT010003931">
    <property type="protein sequence ID" value="CAG8502301.1"/>
    <property type="molecule type" value="Genomic_DNA"/>
</dbReference>
<protein>
    <submittedName>
        <fullName evidence="1">11293_t:CDS:1</fullName>
    </submittedName>
</protein>
<keyword evidence="2" id="KW-1185">Reference proteome</keyword>
<evidence type="ECO:0000313" key="1">
    <source>
        <dbReference type="EMBL" id="CAG8502301.1"/>
    </source>
</evidence>
<feature type="non-terminal residue" evidence="1">
    <location>
        <position position="589"/>
    </location>
</feature>
<accession>A0ACA9L1J9</accession>
<comment type="caution">
    <text evidence="1">The sequence shown here is derived from an EMBL/GenBank/DDBJ whole genome shotgun (WGS) entry which is preliminary data.</text>
</comment>
<evidence type="ECO:0000313" key="2">
    <source>
        <dbReference type="Proteomes" id="UP000789525"/>
    </source>
</evidence>